<organism evidence="2 3">
    <name type="scientific">Hallella mizrahii</name>
    <dbReference type="NCBI Taxonomy" id="2606637"/>
    <lineage>
        <taxon>Bacteria</taxon>
        <taxon>Pseudomonadati</taxon>
        <taxon>Bacteroidota</taxon>
        <taxon>Bacteroidia</taxon>
        <taxon>Bacteroidales</taxon>
        <taxon>Prevotellaceae</taxon>
        <taxon>Hallella</taxon>
    </lineage>
</organism>
<comment type="caution">
    <text evidence="2">The sequence shown here is derived from an EMBL/GenBank/DDBJ whole genome shotgun (WGS) entry which is preliminary data.</text>
</comment>
<proteinExistence type="predicted"/>
<name>A0A7K0KHL0_9BACT</name>
<feature type="transmembrane region" description="Helical" evidence="1">
    <location>
        <begin position="44"/>
        <end position="62"/>
    </location>
</feature>
<evidence type="ECO:0000313" key="3">
    <source>
        <dbReference type="Proteomes" id="UP000438914"/>
    </source>
</evidence>
<keyword evidence="1" id="KW-0472">Membrane</keyword>
<dbReference type="AlphaFoldDB" id="A0A7K0KHL0"/>
<feature type="transmembrane region" description="Helical" evidence="1">
    <location>
        <begin position="74"/>
        <end position="96"/>
    </location>
</feature>
<feature type="transmembrane region" description="Helical" evidence="1">
    <location>
        <begin position="20"/>
        <end position="38"/>
    </location>
</feature>
<dbReference type="InterPro" id="IPR025250">
    <property type="entry name" value="DUF4199"/>
</dbReference>
<keyword evidence="3" id="KW-1185">Reference proteome</keyword>
<accession>A0A7K0KHL0</accession>
<dbReference type="Proteomes" id="UP000438914">
    <property type="component" value="Unassembled WGS sequence"/>
</dbReference>
<evidence type="ECO:0000313" key="2">
    <source>
        <dbReference type="EMBL" id="MST85354.1"/>
    </source>
</evidence>
<reference evidence="2 3" key="1">
    <citation type="submission" date="2019-08" db="EMBL/GenBank/DDBJ databases">
        <title>In-depth cultivation of the pig gut microbiome towards novel bacterial diversity and tailored functional studies.</title>
        <authorList>
            <person name="Wylensek D."/>
            <person name="Hitch T.C.A."/>
            <person name="Clavel T."/>
        </authorList>
    </citation>
    <scope>NUCLEOTIDE SEQUENCE [LARGE SCALE GENOMIC DNA]</scope>
    <source>
        <strain evidence="2 3">LKV-178-WT-2A</strain>
    </source>
</reference>
<gene>
    <name evidence="2" type="ORF">FYJ73_11875</name>
</gene>
<protein>
    <submittedName>
        <fullName evidence="2">DUF4199 domain-containing protein</fullName>
    </submittedName>
</protein>
<sequence length="193" mass="21495">MIINVMDLVQLKAYARQYGVVLALVWAASFLSIVFAPASVLGSLLALSTPIVVGWFLVRFRNDALDGHISFRRGFAFSCYTFFYASLLFAAVQFVYLRFFDHGAFMTMLGESLKTMEEVYRHEGAAALQAVGQMKRTISVIGQLSPLQLTFVIMMDNILMGVLLSLPIALACRRKTFIPTNGPEQKEQNGHAE</sequence>
<feature type="transmembrane region" description="Helical" evidence="1">
    <location>
        <begin position="149"/>
        <end position="172"/>
    </location>
</feature>
<dbReference type="EMBL" id="VUNG01000035">
    <property type="protein sequence ID" value="MST85354.1"/>
    <property type="molecule type" value="Genomic_DNA"/>
</dbReference>
<dbReference type="Pfam" id="PF13858">
    <property type="entry name" value="DUF4199"/>
    <property type="match status" value="1"/>
</dbReference>
<dbReference type="RefSeq" id="WP_154534941.1">
    <property type="nucleotide sequence ID" value="NZ_VUNG01000035.1"/>
</dbReference>
<keyword evidence="1" id="KW-1133">Transmembrane helix</keyword>
<evidence type="ECO:0000256" key="1">
    <source>
        <dbReference type="SAM" id="Phobius"/>
    </source>
</evidence>
<keyword evidence="1" id="KW-0812">Transmembrane</keyword>